<feature type="transmembrane region" description="Helical" evidence="2">
    <location>
        <begin position="12"/>
        <end position="34"/>
    </location>
</feature>
<reference evidence="3" key="1">
    <citation type="submission" date="2023-03" db="EMBL/GenBank/DDBJ databases">
        <title>Massive genome expansion in bonnet fungi (Mycena s.s.) driven by repeated elements and novel gene families across ecological guilds.</title>
        <authorList>
            <consortium name="Lawrence Berkeley National Laboratory"/>
            <person name="Harder C.B."/>
            <person name="Miyauchi S."/>
            <person name="Viragh M."/>
            <person name="Kuo A."/>
            <person name="Thoen E."/>
            <person name="Andreopoulos B."/>
            <person name="Lu D."/>
            <person name="Skrede I."/>
            <person name="Drula E."/>
            <person name="Henrissat B."/>
            <person name="Morin E."/>
            <person name="Kohler A."/>
            <person name="Barry K."/>
            <person name="LaButti K."/>
            <person name="Morin E."/>
            <person name="Salamov A."/>
            <person name="Lipzen A."/>
            <person name="Mereny Z."/>
            <person name="Hegedus B."/>
            <person name="Baldrian P."/>
            <person name="Stursova M."/>
            <person name="Weitz H."/>
            <person name="Taylor A."/>
            <person name="Grigoriev I.V."/>
            <person name="Nagy L.G."/>
            <person name="Martin F."/>
            <person name="Kauserud H."/>
        </authorList>
    </citation>
    <scope>NUCLEOTIDE SEQUENCE</scope>
    <source>
        <strain evidence="3">9144</strain>
    </source>
</reference>
<dbReference type="Proteomes" id="UP001219525">
    <property type="component" value="Unassembled WGS sequence"/>
</dbReference>
<feature type="region of interest" description="Disordered" evidence="1">
    <location>
        <begin position="356"/>
        <end position="387"/>
    </location>
</feature>
<name>A0AAD6UK30_9AGAR</name>
<evidence type="ECO:0000256" key="1">
    <source>
        <dbReference type="SAM" id="MobiDB-lite"/>
    </source>
</evidence>
<evidence type="ECO:0000313" key="3">
    <source>
        <dbReference type="EMBL" id="KAJ7187732.1"/>
    </source>
</evidence>
<keyword evidence="2" id="KW-0812">Transmembrane</keyword>
<keyword evidence="2" id="KW-0472">Membrane</keyword>
<protein>
    <submittedName>
        <fullName evidence="3">Uncharacterized protein</fullName>
    </submittedName>
</protein>
<dbReference type="Gene3D" id="1.20.1070.10">
    <property type="entry name" value="Rhodopsin 7-helix transmembrane proteins"/>
    <property type="match status" value="1"/>
</dbReference>
<organism evidence="3 4">
    <name type="scientific">Mycena pura</name>
    <dbReference type="NCBI Taxonomy" id="153505"/>
    <lineage>
        <taxon>Eukaryota</taxon>
        <taxon>Fungi</taxon>
        <taxon>Dikarya</taxon>
        <taxon>Basidiomycota</taxon>
        <taxon>Agaricomycotina</taxon>
        <taxon>Agaricomycetes</taxon>
        <taxon>Agaricomycetidae</taxon>
        <taxon>Agaricales</taxon>
        <taxon>Marasmiineae</taxon>
        <taxon>Mycenaceae</taxon>
        <taxon>Mycena</taxon>
    </lineage>
</organism>
<keyword evidence="2" id="KW-1133">Transmembrane helix</keyword>
<feature type="transmembrane region" description="Helical" evidence="2">
    <location>
        <begin position="75"/>
        <end position="98"/>
    </location>
</feature>
<evidence type="ECO:0000313" key="4">
    <source>
        <dbReference type="Proteomes" id="UP001219525"/>
    </source>
</evidence>
<evidence type="ECO:0000256" key="2">
    <source>
        <dbReference type="SAM" id="Phobius"/>
    </source>
</evidence>
<feature type="transmembrane region" description="Helical" evidence="2">
    <location>
        <begin position="105"/>
        <end position="123"/>
    </location>
</feature>
<accession>A0AAD6UK30</accession>
<keyword evidence="4" id="KW-1185">Reference proteome</keyword>
<dbReference type="AlphaFoldDB" id="A0AAD6UK30"/>
<dbReference type="EMBL" id="JARJCW010000184">
    <property type="protein sequence ID" value="KAJ7187732.1"/>
    <property type="molecule type" value="Genomic_DNA"/>
</dbReference>
<comment type="caution">
    <text evidence="3">The sequence shown here is derived from an EMBL/GenBank/DDBJ whole genome shotgun (WGS) entry which is preliminary data.</text>
</comment>
<proteinExistence type="predicted"/>
<gene>
    <name evidence="3" type="ORF">GGX14DRAFT_702082</name>
</gene>
<feature type="transmembrane region" description="Helical" evidence="2">
    <location>
        <begin position="154"/>
        <end position="176"/>
    </location>
</feature>
<sequence>MPPLFTILNQVSGVCIPGVALSVLLLAAVAYLQWNPASRPHLNRVSFRLLLYALIAKRQHGPICSFTAFLGAGSLLFSACMFCCMAINLSFVLVYGLNGNKLEKYYIFGSLFLVGACNIPAWATGALGRYTTNGACWLRGPDQWQLQWLIGTKTVWVVIMTLLEVLSFVQILVFMVRTQFRVRRLRTDTGSENPGQTATEVGTLRSSLPKLPIVRYRSTIIRIGWAQPGLYPLLSCFLTITSCIADVYIISHVEITDYHKRLGILGSHRIAPFLYSAAVDDQCIDTLMYSLRALLYALLAALDPSLHRAVRALRPRAAAEPVQTMHSQPWNLSVSTLANTAPSTALHTLPVLPHDPAEADAEATVAQGKETEEDEDEAQAASIAQQI</sequence>